<evidence type="ECO:0000313" key="3">
    <source>
        <dbReference type="Proteomes" id="UP000604046"/>
    </source>
</evidence>
<feature type="compositionally biased region" description="Basic residues" evidence="1">
    <location>
        <begin position="14"/>
        <end position="23"/>
    </location>
</feature>
<dbReference type="Proteomes" id="UP000604046">
    <property type="component" value="Unassembled WGS sequence"/>
</dbReference>
<dbReference type="EMBL" id="CAJNDS010002002">
    <property type="protein sequence ID" value="CAE7295261.1"/>
    <property type="molecule type" value="Genomic_DNA"/>
</dbReference>
<feature type="region of interest" description="Disordered" evidence="1">
    <location>
        <begin position="1"/>
        <end position="31"/>
    </location>
</feature>
<evidence type="ECO:0000313" key="2">
    <source>
        <dbReference type="EMBL" id="CAE7295261.1"/>
    </source>
</evidence>
<sequence length="161" mass="17830">MLRHAQRAQEQRPLKRHGHHGRLRLGGADPRNSTRLILDGAKQLNCDTPRAEGEMGCNIFELEMRGIKHAEAIRVLVDFLYGSPTWTQHPVSQEVCTSCTLLQSSACRSFRETANSEGVVGTKEGKDGRSPAHLMPISSLEARKQENAKPARQAVKPSPQN</sequence>
<evidence type="ECO:0000256" key="1">
    <source>
        <dbReference type="SAM" id="MobiDB-lite"/>
    </source>
</evidence>
<organism evidence="2 3">
    <name type="scientific">Symbiodinium natans</name>
    <dbReference type="NCBI Taxonomy" id="878477"/>
    <lineage>
        <taxon>Eukaryota</taxon>
        <taxon>Sar</taxon>
        <taxon>Alveolata</taxon>
        <taxon>Dinophyceae</taxon>
        <taxon>Suessiales</taxon>
        <taxon>Symbiodiniaceae</taxon>
        <taxon>Symbiodinium</taxon>
    </lineage>
</organism>
<accession>A0A812N2B4</accession>
<gene>
    <name evidence="2" type="primary">GTF3C5</name>
    <name evidence="2" type="ORF">SNAT2548_LOCUS15545</name>
</gene>
<reference evidence="2" key="1">
    <citation type="submission" date="2021-02" db="EMBL/GenBank/DDBJ databases">
        <authorList>
            <person name="Dougan E. K."/>
            <person name="Rhodes N."/>
            <person name="Thang M."/>
            <person name="Chan C."/>
        </authorList>
    </citation>
    <scope>NUCLEOTIDE SEQUENCE</scope>
</reference>
<dbReference type="OrthoDB" id="413006at2759"/>
<name>A0A812N2B4_9DINO</name>
<proteinExistence type="predicted"/>
<feature type="region of interest" description="Disordered" evidence="1">
    <location>
        <begin position="113"/>
        <end position="161"/>
    </location>
</feature>
<protein>
    <submittedName>
        <fullName evidence="2">GTF3C5 protein</fullName>
    </submittedName>
</protein>
<keyword evidence="3" id="KW-1185">Reference proteome</keyword>
<dbReference type="AlphaFoldDB" id="A0A812N2B4"/>
<comment type="caution">
    <text evidence="2">The sequence shown here is derived from an EMBL/GenBank/DDBJ whole genome shotgun (WGS) entry which is preliminary data.</text>
</comment>